<feature type="compositionally biased region" description="Basic and acidic residues" evidence="1">
    <location>
        <begin position="313"/>
        <end position="335"/>
    </location>
</feature>
<dbReference type="HOGENOM" id="CLU_020822_0_0_1"/>
<dbReference type="AlphaFoldDB" id="A0A0B2WRN9"/>
<evidence type="ECO:0008006" key="4">
    <source>
        <dbReference type="Google" id="ProtNLM"/>
    </source>
</evidence>
<feature type="compositionally biased region" description="Pro residues" evidence="1">
    <location>
        <begin position="192"/>
        <end position="203"/>
    </location>
</feature>
<feature type="compositionally biased region" description="Acidic residues" evidence="1">
    <location>
        <begin position="34"/>
        <end position="63"/>
    </location>
</feature>
<protein>
    <recommendedName>
        <fullName evidence="4">COPII vesicles protein Yip3</fullName>
    </recommendedName>
</protein>
<name>A0A0B2WRN9_METAS</name>
<feature type="compositionally biased region" description="Basic residues" evidence="1">
    <location>
        <begin position="358"/>
        <end position="378"/>
    </location>
</feature>
<feature type="compositionally biased region" description="Basic residues" evidence="1">
    <location>
        <begin position="121"/>
        <end position="138"/>
    </location>
</feature>
<dbReference type="STRING" id="1081103.A0A0B2WRN9"/>
<reference evidence="2 3" key="1">
    <citation type="journal article" date="2014" name="Proc. Natl. Acad. Sci. U.S.A.">
        <title>Trajectory and genomic determinants of fungal-pathogen speciation and host adaptation.</title>
        <authorList>
            <person name="Hu X."/>
            <person name="Xiao G."/>
            <person name="Zheng P."/>
            <person name="Shang Y."/>
            <person name="Su Y."/>
            <person name="Zhang X."/>
            <person name="Liu X."/>
            <person name="Zhan S."/>
            <person name="St Leger R.J."/>
            <person name="Wang C."/>
        </authorList>
    </citation>
    <scope>NUCLEOTIDE SEQUENCE [LARGE SCALE GENOMIC DNA]</scope>
    <source>
        <strain evidence="2 3">ARSEF 1941</strain>
    </source>
</reference>
<dbReference type="RefSeq" id="XP_040677325.1">
    <property type="nucleotide sequence ID" value="XM_040824643.1"/>
</dbReference>
<gene>
    <name evidence="2" type="ORF">MAM_05845</name>
</gene>
<evidence type="ECO:0000313" key="2">
    <source>
        <dbReference type="EMBL" id="KHN96259.1"/>
    </source>
</evidence>
<evidence type="ECO:0000313" key="3">
    <source>
        <dbReference type="Proteomes" id="UP000030816"/>
    </source>
</evidence>
<feature type="region of interest" description="Disordered" evidence="1">
    <location>
        <begin position="1"/>
        <end position="73"/>
    </location>
</feature>
<dbReference type="GeneID" id="63740300"/>
<dbReference type="EMBL" id="AZHE01000016">
    <property type="protein sequence ID" value="KHN96259.1"/>
    <property type="molecule type" value="Genomic_DNA"/>
</dbReference>
<feature type="compositionally biased region" description="Basic and acidic residues" evidence="1">
    <location>
        <begin position="19"/>
        <end position="33"/>
    </location>
</feature>
<dbReference type="Proteomes" id="UP000030816">
    <property type="component" value="Unassembled WGS sequence"/>
</dbReference>
<comment type="caution">
    <text evidence="2">The sequence shown here is derived from an EMBL/GenBank/DDBJ whole genome shotgun (WGS) entry which is preliminary data.</text>
</comment>
<dbReference type="OrthoDB" id="63113at2759"/>
<keyword evidence="3" id="KW-1185">Reference proteome</keyword>
<feature type="compositionally biased region" description="Low complexity" evidence="1">
    <location>
        <begin position="292"/>
        <end position="307"/>
    </location>
</feature>
<sequence>MRRGTRFVSDSLQFTGTDLGDRDSGTFRRRTFDASEDDGDATSNESDGDGDSDDGEDSEDSDYLDLSGLSPQEREEVLVQSAMRRISLAQATGQADVHLKPEELEALAQRQKRIEAEERAARRKKRHGGGRSDRRKKSEQRIAVPLSQLASASSKKKSSPPQPAKVPSGLDALSRQTTGGGDVPADGRDRPGYPPIGYFPPPSASRSRPRAGTSLSQRPPSLAHNEYGYGSSRTRSAVGSLRATQLDPFQYQTGGPRASDVPGTAAAPSRRHASGPSAVMREQRRSTLTPPGAARSSHGSRRASYGEDTSEAESSRSEEDSSSDGRVEPPIREPANKPTGGRGRSSTIVVEKSPERVRSKKKSSSPVKRKQVAGKKKK</sequence>
<feature type="region of interest" description="Disordered" evidence="1">
    <location>
        <begin position="110"/>
        <end position="378"/>
    </location>
</feature>
<organism evidence="2 3">
    <name type="scientific">Metarhizium album (strain ARSEF 1941)</name>
    <dbReference type="NCBI Taxonomy" id="1081103"/>
    <lineage>
        <taxon>Eukaryota</taxon>
        <taxon>Fungi</taxon>
        <taxon>Dikarya</taxon>
        <taxon>Ascomycota</taxon>
        <taxon>Pezizomycotina</taxon>
        <taxon>Sordariomycetes</taxon>
        <taxon>Hypocreomycetidae</taxon>
        <taxon>Hypocreales</taxon>
        <taxon>Clavicipitaceae</taxon>
        <taxon>Metarhizium</taxon>
    </lineage>
</organism>
<evidence type="ECO:0000256" key="1">
    <source>
        <dbReference type="SAM" id="MobiDB-lite"/>
    </source>
</evidence>
<proteinExistence type="predicted"/>
<accession>A0A0B2WRN9</accession>